<sequence length="484" mass="57939">MEATVSAIIKELKLNDEQITNIYNYGSWVYGTNHLKSDRDFLFVIKDSRKKYQKRLKFHKDFDYFHSFELHRLKDWDVTIHSCANFELLLEKNYMLVVECIFYPDEFILRNKIDYKTIYLSKYYNPLRLKQVIFYENKQSFTYIIDSYNQECSNYVQDTTMDQFLCNAVRTTTIEEDRLLKDLFHGLRYLDIGEQLIRTKSIYDFKRVSHILFEIKEIFINNEKNFDFVIDYIQSKNDEYKTMINELVPTNTINGTFRVHVTLDKNNIEQFLNICQENALEPNLDNDQVLIASFDYVGIYPNILAKIKTFVDLQFKDFNIKRLKIETSSSNNGVPKNDIDNILFWNPKSNYFEFHYKIPHRSKMEFERLKQFCFFHDLHLAQKVLTETPHHKKYYTVTMRLFNVGRINAFSENNRTAQNLRYYYDVLLENESTFVVYDSNIELENQSNLVTLTSSKTQSTAIMTGPRYLISFKNRKAFGRSTDW</sequence>
<proteinExistence type="predicted"/>
<reference evidence="2" key="1">
    <citation type="submission" date="2021-02" db="EMBL/GenBank/DDBJ databases">
        <authorList>
            <person name="Nowell W R."/>
        </authorList>
    </citation>
    <scope>NUCLEOTIDE SEQUENCE</scope>
</reference>
<dbReference type="Proteomes" id="UP000663836">
    <property type="component" value="Unassembled WGS sequence"/>
</dbReference>
<dbReference type="SUPFAM" id="SSF81301">
    <property type="entry name" value="Nucleotidyltransferase"/>
    <property type="match status" value="1"/>
</dbReference>
<accession>A0A819IIV5</accession>
<evidence type="ECO:0000313" key="1">
    <source>
        <dbReference type="EMBL" id="CAF1323783.1"/>
    </source>
</evidence>
<dbReference type="Gene3D" id="3.30.460.10">
    <property type="entry name" value="Beta Polymerase, domain 2"/>
    <property type="match status" value="1"/>
</dbReference>
<dbReference type="Proteomes" id="UP000663864">
    <property type="component" value="Unassembled WGS sequence"/>
</dbReference>
<protein>
    <recommendedName>
        <fullName evidence="4">Nucleotidyltransferase</fullName>
    </recommendedName>
</protein>
<dbReference type="EMBL" id="CAJNOT010002527">
    <property type="protein sequence ID" value="CAF1323783.1"/>
    <property type="molecule type" value="Genomic_DNA"/>
</dbReference>
<evidence type="ECO:0000313" key="3">
    <source>
        <dbReference type="Proteomes" id="UP000663836"/>
    </source>
</evidence>
<evidence type="ECO:0000313" key="2">
    <source>
        <dbReference type="EMBL" id="CAF3917197.1"/>
    </source>
</evidence>
<organism evidence="2 3">
    <name type="scientific">Rotaria sordida</name>
    <dbReference type="NCBI Taxonomy" id="392033"/>
    <lineage>
        <taxon>Eukaryota</taxon>
        <taxon>Metazoa</taxon>
        <taxon>Spiralia</taxon>
        <taxon>Gnathifera</taxon>
        <taxon>Rotifera</taxon>
        <taxon>Eurotatoria</taxon>
        <taxon>Bdelloidea</taxon>
        <taxon>Philodinida</taxon>
        <taxon>Philodinidae</taxon>
        <taxon>Rotaria</taxon>
    </lineage>
</organism>
<name>A0A819IIV5_9BILA</name>
<comment type="caution">
    <text evidence="2">The sequence shown here is derived from an EMBL/GenBank/DDBJ whole genome shotgun (WGS) entry which is preliminary data.</text>
</comment>
<dbReference type="AlphaFoldDB" id="A0A819IIV5"/>
<evidence type="ECO:0008006" key="4">
    <source>
        <dbReference type="Google" id="ProtNLM"/>
    </source>
</evidence>
<dbReference type="EMBL" id="CAJOBD010002918">
    <property type="protein sequence ID" value="CAF3917197.1"/>
    <property type="molecule type" value="Genomic_DNA"/>
</dbReference>
<dbReference type="InterPro" id="IPR043519">
    <property type="entry name" value="NT_sf"/>
</dbReference>
<gene>
    <name evidence="2" type="ORF">JBS370_LOCUS21719</name>
    <name evidence="1" type="ORF">ZHD862_LOCUS29151</name>
</gene>